<keyword evidence="3" id="KW-0479">Metal-binding</keyword>
<evidence type="ECO:0000259" key="8">
    <source>
        <dbReference type="PROSITE" id="PS50222"/>
    </source>
</evidence>
<feature type="domain" description="EF-hand" evidence="8">
    <location>
        <begin position="652"/>
        <end position="685"/>
    </location>
</feature>
<sequence length="685" mass="75889">MGRGALVLLLLLALDGGDSSCLWPHRGSPPPEGNALLPPMTDGLLRTDNRRGDLACPSPLTGGEAAPAIAMAQERHPHAEKGGRAVLAGWVRKVMLCFGRGLRDTDLDEMSSHRLWEKLDERDDLERVRLALSTLSEVAEERHMMEKPQDVIEIKGVDSGGLHLEGESLGDIRKMLETLNLQRQRLHVDSFQQILDRVAPLLRDSPNIVVIPKNQSITVVGDIHGSLNDLFRIFQLRGWPGPGNTFVFNGDFVDRGDKGVEVIATLFALKAAVPDHVLLNRGNHEDEHIGRAYGFFDEVMSKYGSVTLYDKIQDVFALLPLCTIIEDEVFVVHAGISRVRGTNLGHIAGIDRARLRTTVKAASDAQQGKGHKLSARNLFLVEDLLWSDPANPALDPGSERDMEPNAARGAGTRYGSGYVRDWLRKNGLKTLVRSHQCMPKGWDKIDCGQGTACYTVFSASDYDSGGNDGAVLVFEPGSMGTPTVIEYQSTPETNTMRSRNRQRLVDLICGHKAELRVEFKRVAGRRRLIRVGEWAEALQRVLQLKVDFRPLRLELVGMPLLVGHTRHDMVDWALFLDRYRIEVTIPGGGGESSSVQGEVVKDKERPSIEAIFKHRRELAVVFRILDLNGDGTLGMEEVGTACELVNKNLPEGRKIDAEDLFRIMDSKGTGTVSVDDFALLWKKTH</sequence>
<dbReference type="EMBL" id="HBFX01053452">
    <property type="protein sequence ID" value="CAD8981148.1"/>
    <property type="molecule type" value="Transcribed_RNA"/>
</dbReference>
<dbReference type="InterPro" id="IPR011992">
    <property type="entry name" value="EF-hand-dom_pair"/>
</dbReference>
<reference evidence="9" key="1">
    <citation type="submission" date="2021-01" db="EMBL/GenBank/DDBJ databases">
        <authorList>
            <person name="Corre E."/>
            <person name="Pelletier E."/>
            <person name="Niang G."/>
            <person name="Scheremetjew M."/>
            <person name="Finn R."/>
            <person name="Kale V."/>
            <person name="Holt S."/>
            <person name="Cochrane G."/>
            <person name="Meng A."/>
            <person name="Brown T."/>
            <person name="Cohen L."/>
        </authorList>
    </citation>
    <scope>NUCLEOTIDE SEQUENCE</scope>
    <source>
        <strain evidence="9">CCMP644</strain>
    </source>
</reference>
<accession>A0A7S1HG69</accession>
<feature type="chain" id="PRO_5031296432" description="Serine/threonine-protein phosphatase" evidence="7">
    <location>
        <begin position="20"/>
        <end position="685"/>
    </location>
</feature>
<dbReference type="InterPro" id="IPR018247">
    <property type="entry name" value="EF_Hand_1_Ca_BS"/>
</dbReference>
<dbReference type="Pfam" id="PF13499">
    <property type="entry name" value="EF-hand_7"/>
    <property type="match status" value="1"/>
</dbReference>
<dbReference type="Pfam" id="PF00149">
    <property type="entry name" value="Metallophos"/>
    <property type="match status" value="1"/>
</dbReference>
<keyword evidence="6" id="KW-0378">Hydrolase</keyword>
<feature type="signal peptide" evidence="7">
    <location>
        <begin position="1"/>
        <end position="19"/>
    </location>
</feature>
<evidence type="ECO:0000256" key="5">
    <source>
        <dbReference type="ARBA" id="ARBA00023211"/>
    </source>
</evidence>
<dbReference type="PANTHER" id="PTHR45668:SF3">
    <property type="entry name" value="SERINE_THREONINE-PROTEIN PHOSPHATASE RDGC"/>
    <property type="match status" value="1"/>
</dbReference>
<evidence type="ECO:0000256" key="6">
    <source>
        <dbReference type="RuleBase" id="RU004273"/>
    </source>
</evidence>
<evidence type="ECO:0000256" key="7">
    <source>
        <dbReference type="SAM" id="SignalP"/>
    </source>
</evidence>
<proteinExistence type="inferred from homology"/>
<dbReference type="GO" id="GO:0005509">
    <property type="term" value="F:calcium ion binding"/>
    <property type="evidence" value="ECO:0007669"/>
    <property type="project" value="InterPro"/>
</dbReference>
<comment type="catalytic activity">
    <reaction evidence="6">
        <text>O-phospho-L-threonyl-[protein] + H2O = L-threonyl-[protein] + phosphate</text>
        <dbReference type="Rhea" id="RHEA:47004"/>
        <dbReference type="Rhea" id="RHEA-COMP:11060"/>
        <dbReference type="Rhea" id="RHEA-COMP:11605"/>
        <dbReference type="ChEBI" id="CHEBI:15377"/>
        <dbReference type="ChEBI" id="CHEBI:30013"/>
        <dbReference type="ChEBI" id="CHEBI:43474"/>
        <dbReference type="ChEBI" id="CHEBI:61977"/>
        <dbReference type="EC" id="3.1.3.16"/>
    </reaction>
</comment>
<dbReference type="InterPro" id="IPR029052">
    <property type="entry name" value="Metallo-depent_PP-like"/>
</dbReference>
<dbReference type="PRINTS" id="PR00114">
    <property type="entry name" value="STPHPHTASE"/>
</dbReference>
<dbReference type="EC" id="3.1.3.16" evidence="6"/>
<dbReference type="SMART" id="SM00156">
    <property type="entry name" value="PP2Ac"/>
    <property type="match status" value="1"/>
</dbReference>
<dbReference type="SMART" id="SM00054">
    <property type="entry name" value="EFh"/>
    <property type="match status" value="2"/>
</dbReference>
<protein>
    <recommendedName>
        <fullName evidence="6">Serine/threonine-protein phosphatase</fullName>
        <ecNumber evidence="6">3.1.3.16</ecNumber>
    </recommendedName>
</protein>
<dbReference type="Gene3D" id="1.10.238.10">
    <property type="entry name" value="EF-hand"/>
    <property type="match status" value="1"/>
</dbReference>
<dbReference type="InterPro" id="IPR002048">
    <property type="entry name" value="EF_hand_dom"/>
</dbReference>
<dbReference type="Gene3D" id="3.60.21.10">
    <property type="match status" value="1"/>
</dbReference>
<dbReference type="PROSITE" id="PS00125">
    <property type="entry name" value="SER_THR_PHOSPHATASE"/>
    <property type="match status" value="1"/>
</dbReference>
<dbReference type="InterPro" id="IPR006186">
    <property type="entry name" value="Ser/Thr-sp_prot-phosphatase"/>
</dbReference>
<dbReference type="InterPro" id="IPR004843">
    <property type="entry name" value="Calcineurin-like_PHP"/>
</dbReference>
<evidence type="ECO:0000256" key="2">
    <source>
        <dbReference type="ARBA" id="ARBA00008294"/>
    </source>
</evidence>
<dbReference type="SUPFAM" id="SSF56300">
    <property type="entry name" value="Metallo-dependent phosphatases"/>
    <property type="match status" value="1"/>
</dbReference>
<dbReference type="CDD" id="cd00051">
    <property type="entry name" value="EFh"/>
    <property type="match status" value="1"/>
</dbReference>
<dbReference type="PROSITE" id="PS50222">
    <property type="entry name" value="EF_HAND_2"/>
    <property type="match status" value="2"/>
</dbReference>
<feature type="domain" description="EF-hand" evidence="8">
    <location>
        <begin position="613"/>
        <end position="648"/>
    </location>
</feature>
<comment type="cofactor">
    <cofactor evidence="1">
        <name>Mn(2+)</name>
        <dbReference type="ChEBI" id="CHEBI:29035"/>
    </cofactor>
</comment>
<gene>
    <name evidence="9" type="ORF">HAND00432_LOCUS32158</name>
</gene>
<dbReference type="GO" id="GO:0004722">
    <property type="term" value="F:protein serine/threonine phosphatase activity"/>
    <property type="evidence" value="ECO:0007669"/>
    <property type="project" value="UniProtKB-EC"/>
</dbReference>
<dbReference type="PROSITE" id="PS00018">
    <property type="entry name" value="EF_HAND_1"/>
    <property type="match status" value="1"/>
</dbReference>
<evidence type="ECO:0000313" key="9">
    <source>
        <dbReference type="EMBL" id="CAD8981148.1"/>
    </source>
</evidence>
<keyword evidence="7" id="KW-0732">Signal</keyword>
<keyword evidence="5" id="KW-0464">Manganese</keyword>
<evidence type="ECO:0000256" key="1">
    <source>
        <dbReference type="ARBA" id="ARBA00001936"/>
    </source>
</evidence>
<evidence type="ECO:0000256" key="3">
    <source>
        <dbReference type="ARBA" id="ARBA00022723"/>
    </source>
</evidence>
<dbReference type="AlphaFoldDB" id="A0A7S1HG69"/>
<evidence type="ECO:0000256" key="4">
    <source>
        <dbReference type="ARBA" id="ARBA00022837"/>
    </source>
</evidence>
<dbReference type="SUPFAM" id="SSF47473">
    <property type="entry name" value="EF-hand"/>
    <property type="match status" value="1"/>
</dbReference>
<comment type="similarity">
    <text evidence="2 6">Belongs to the PPP phosphatase family.</text>
</comment>
<keyword evidence="4" id="KW-0106">Calcium</keyword>
<name>A0A7S1HG69_HEMAN</name>
<organism evidence="9">
    <name type="scientific">Hemiselmis andersenii</name>
    <name type="common">Cryptophyte alga</name>
    <dbReference type="NCBI Taxonomy" id="464988"/>
    <lineage>
        <taxon>Eukaryota</taxon>
        <taxon>Cryptophyceae</taxon>
        <taxon>Cryptomonadales</taxon>
        <taxon>Hemiselmidaceae</taxon>
        <taxon>Hemiselmis</taxon>
    </lineage>
</organism>
<dbReference type="InterPro" id="IPR051134">
    <property type="entry name" value="PPP_phosphatase"/>
</dbReference>
<dbReference type="PANTHER" id="PTHR45668">
    <property type="entry name" value="SERINE/THREONINE-PROTEIN PHOSPHATASE 5-RELATED"/>
    <property type="match status" value="1"/>
</dbReference>